<dbReference type="Proteomes" id="UP001524547">
    <property type="component" value="Unassembled WGS sequence"/>
</dbReference>
<feature type="transmembrane region" description="Helical" evidence="5">
    <location>
        <begin position="113"/>
        <end position="131"/>
    </location>
</feature>
<evidence type="ECO:0000256" key="1">
    <source>
        <dbReference type="ARBA" id="ARBA00022692"/>
    </source>
</evidence>
<dbReference type="InterPro" id="IPR036259">
    <property type="entry name" value="MFS_trans_sf"/>
</dbReference>
<evidence type="ECO:0000256" key="4">
    <source>
        <dbReference type="SAM" id="MobiDB-lite"/>
    </source>
</evidence>
<protein>
    <submittedName>
        <fullName evidence="7">MFS transporter</fullName>
    </submittedName>
</protein>
<keyword evidence="3 5" id="KW-0472">Membrane</keyword>
<comment type="caution">
    <text evidence="7">The sequence shown here is derived from an EMBL/GenBank/DDBJ whole genome shotgun (WGS) entry which is preliminary data.</text>
</comment>
<feature type="transmembrane region" description="Helical" evidence="5">
    <location>
        <begin position="178"/>
        <end position="197"/>
    </location>
</feature>
<keyword evidence="1 5" id="KW-0812">Transmembrane</keyword>
<feature type="transmembrane region" description="Helical" evidence="5">
    <location>
        <begin position="143"/>
        <end position="166"/>
    </location>
</feature>
<feature type="transmembrane region" description="Helical" evidence="5">
    <location>
        <begin position="324"/>
        <end position="351"/>
    </location>
</feature>
<evidence type="ECO:0000256" key="3">
    <source>
        <dbReference type="ARBA" id="ARBA00023136"/>
    </source>
</evidence>
<dbReference type="SUPFAM" id="SSF103473">
    <property type="entry name" value="MFS general substrate transporter"/>
    <property type="match status" value="1"/>
</dbReference>
<feature type="transmembrane region" description="Helical" evidence="5">
    <location>
        <begin position="289"/>
        <end position="312"/>
    </location>
</feature>
<dbReference type="PROSITE" id="PS50850">
    <property type="entry name" value="MFS"/>
    <property type="match status" value="1"/>
</dbReference>
<evidence type="ECO:0000313" key="8">
    <source>
        <dbReference type="Proteomes" id="UP001524547"/>
    </source>
</evidence>
<dbReference type="EMBL" id="JAMZEJ010000003">
    <property type="protein sequence ID" value="MCQ8240401.1"/>
    <property type="molecule type" value="Genomic_DNA"/>
</dbReference>
<keyword evidence="8" id="KW-1185">Reference proteome</keyword>
<evidence type="ECO:0000313" key="7">
    <source>
        <dbReference type="EMBL" id="MCQ8240401.1"/>
    </source>
</evidence>
<dbReference type="PANTHER" id="PTHR23539:SF1">
    <property type="entry name" value="MAJOR FACILITATOR SUPERFAMILY (MFS) PROFILE DOMAIN-CONTAINING PROTEIN"/>
    <property type="match status" value="1"/>
</dbReference>
<proteinExistence type="predicted"/>
<dbReference type="Gene3D" id="1.20.1250.20">
    <property type="entry name" value="MFS general substrate transporter like domains"/>
    <property type="match status" value="1"/>
</dbReference>
<dbReference type="PANTHER" id="PTHR23539">
    <property type="entry name" value="MFS TRANSPORTER"/>
    <property type="match status" value="1"/>
</dbReference>
<dbReference type="InterPro" id="IPR020846">
    <property type="entry name" value="MFS_dom"/>
</dbReference>
<gene>
    <name evidence="7" type="ORF">NFI88_06030</name>
</gene>
<keyword evidence="2 5" id="KW-1133">Transmembrane helix</keyword>
<dbReference type="Pfam" id="PF07690">
    <property type="entry name" value="MFS_1"/>
    <property type="match status" value="1"/>
</dbReference>
<feature type="transmembrane region" description="Helical" evidence="5">
    <location>
        <begin position="411"/>
        <end position="432"/>
    </location>
</feature>
<dbReference type="Gene3D" id="1.20.1720.10">
    <property type="entry name" value="Multidrug resistance protein D"/>
    <property type="match status" value="1"/>
</dbReference>
<feature type="transmembrane region" description="Helical" evidence="5">
    <location>
        <begin position="256"/>
        <end position="277"/>
    </location>
</feature>
<dbReference type="InterPro" id="IPR011701">
    <property type="entry name" value="MFS"/>
</dbReference>
<feature type="transmembrane region" description="Helical" evidence="5">
    <location>
        <begin position="386"/>
        <end position="405"/>
    </location>
</feature>
<evidence type="ECO:0000256" key="2">
    <source>
        <dbReference type="ARBA" id="ARBA00022989"/>
    </source>
</evidence>
<name>A0ABT1VVM3_9PROT</name>
<sequence>MRSANGAAACRPRVSPDETSPGPGVHEGERAPSGQQEANSRPSRRSGVALDALNFLLADVQQGVGPYLVVFLRGAHHWKPGAIGLATAMSSVVSAACQVPVGFLIDATHRKRALLLLSCLLFAIGALIIPLSGGFWPVMAAQALLGAAAAVIPPAVASISLGLVGRRSMARRTSRNQGFNHGGAFCGAILAGGLGRWADERWIFFSVLLFALFAAAATMMIRAGEIDHRVARGADIRDGDDDRPSPLGRLVRRRPVWVLLLSVLLFQGGSAGLLPFASQRLVSDHPRTATLTLSGCILVMQAVMALVALAVGVTQERGAGRKPLFLLAFALLPVRAGLLAVVHASWGVIAIEALDGISGGIFAVLATVIAADITRGTGRFNVMQGLAALAVGLGGSLSNIGGGYATEWFGASAGFWSLAVVAALGGLLFLWLMPETCGEALDT</sequence>
<feature type="domain" description="Major facilitator superfamily (MFS) profile" evidence="6">
    <location>
        <begin position="256"/>
        <end position="443"/>
    </location>
</feature>
<evidence type="ECO:0000256" key="5">
    <source>
        <dbReference type="SAM" id="Phobius"/>
    </source>
</evidence>
<reference evidence="7 8" key="1">
    <citation type="submission" date="2022-06" db="EMBL/GenBank/DDBJ databases">
        <title>Rhizosaccharibacter gen. nov. sp. nov. KSS12, endophytic bacteria isolated from sugarcane.</title>
        <authorList>
            <person name="Pitiwittayakul N."/>
        </authorList>
    </citation>
    <scope>NUCLEOTIDE SEQUENCE [LARGE SCALE GENOMIC DNA]</scope>
    <source>
        <strain evidence="7 8">KSS12</strain>
    </source>
</reference>
<dbReference type="CDD" id="cd06174">
    <property type="entry name" value="MFS"/>
    <property type="match status" value="1"/>
</dbReference>
<feature type="region of interest" description="Disordered" evidence="4">
    <location>
        <begin position="1"/>
        <end position="43"/>
    </location>
</feature>
<dbReference type="RefSeq" id="WP_422919127.1">
    <property type="nucleotide sequence ID" value="NZ_JAMZEJ010000003.1"/>
</dbReference>
<feature type="transmembrane region" description="Helical" evidence="5">
    <location>
        <begin position="203"/>
        <end position="223"/>
    </location>
</feature>
<evidence type="ECO:0000259" key="6">
    <source>
        <dbReference type="PROSITE" id="PS50850"/>
    </source>
</evidence>
<accession>A0ABT1VVM3</accession>
<feature type="transmembrane region" description="Helical" evidence="5">
    <location>
        <begin position="357"/>
        <end position="374"/>
    </location>
</feature>
<organism evidence="7 8">
    <name type="scientific">Rhizosaccharibacter radicis</name>
    <dbReference type="NCBI Taxonomy" id="2782605"/>
    <lineage>
        <taxon>Bacteria</taxon>
        <taxon>Pseudomonadati</taxon>
        <taxon>Pseudomonadota</taxon>
        <taxon>Alphaproteobacteria</taxon>
        <taxon>Acetobacterales</taxon>
        <taxon>Acetobacteraceae</taxon>
        <taxon>Rhizosaccharibacter</taxon>
    </lineage>
</organism>